<gene>
    <name evidence="3" type="ORF">ARMGADRAFT_1075396</name>
</gene>
<organism evidence="3 4">
    <name type="scientific">Armillaria gallica</name>
    <name type="common">Bulbous honey fungus</name>
    <name type="synonym">Armillaria bulbosa</name>
    <dbReference type="NCBI Taxonomy" id="47427"/>
    <lineage>
        <taxon>Eukaryota</taxon>
        <taxon>Fungi</taxon>
        <taxon>Dikarya</taxon>
        <taxon>Basidiomycota</taxon>
        <taxon>Agaricomycotina</taxon>
        <taxon>Agaricomycetes</taxon>
        <taxon>Agaricomycetidae</taxon>
        <taxon>Agaricales</taxon>
        <taxon>Marasmiineae</taxon>
        <taxon>Physalacriaceae</taxon>
        <taxon>Armillaria</taxon>
    </lineage>
</organism>
<feature type="compositionally biased region" description="Polar residues" evidence="1">
    <location>
        <begin position="132"/>
        <end position="142"/>
    </location>
</feature>
<dbReference type="EMBL" id="KZ293648">
    <property type="protein sequence ID" value="PBK98559.1"/>
    <property type="molecule type" value="Genomic_DNA"/>
</dbReference>
<keyword evidence="2" id="KW-0812">Transmembrane</keyword>
<keyword evidence="2" id="KW-0472">Membrane</keyword>
<dbReference type="AlphaFoldDB" id="A0A2H3DTJ9"/>
<name>A0A2H3DTJ9_ARMGA</name>
<dbReference type="Proteomes" id="UP000217790">
    <property type="component" value="Unassembled WGS sequence"/>
</dbReference>
<protein>
    <submittedName>
        <fullName evidence="3">Uncharacterized protein</fullName>
    </submittedName>
</protein>
<reference evidence="4" key="1">
    <citation type="journal article" date="2017" name="Nat. Ecol. Evol.">
        <title>Genome expansion and lineage-specific genetic innovations in the forest pathogenic fungi Armillaria.</title>
        <authorList>
            <person name="Sipos G."/>
            <person name="Prasanna A.N."/>
            <person name="Walter M.C."/>
            <person name="O'Connor E."/>
            <person name="Balint B."/>
            <person name="Krizsan K."/>
            <person name="Kiss B."/>
            <person name="Hess J."/>
            <person name="Varga T."/>
            <person name="Slot J."/>
            <person name="Riley R."/>
            <person name="Boka B."/>
            <person name="Rigling D."/>
            <person name="Barry K."/>
            <person name="Lee J."/>
            <person name="Mihaltcheva S."/>
            <person name="LaButti K."/>
            <person name="Lipzen A."/>
            <person name="Waldron R."/>
            <person name="Moloney N.M."/>
            <person name="Sperisen C."/>
            <person name="Kredics L."/>
            <person name="Vagvoelgyi C."/>
            <person name="Patrignani A."/>
            <person name="Fitzpatrick D."/>
            <person name="Nagy I."/>
            <person name="Doyle S."/>
            <person name="Anderson J.B."/>
            <person name="Grigoriev I.V."/>
            <person name="Gueldener U."/>
            <person name="Muensterkoetter M."/>
            <person name="Nagy L.G."/>
        </authorList>
    </citation>
    <scope>NUCLEOTIDE SEQUENCE [LARGE SCALE GENOMIC DNA]</scope>
    <source>
        <strain evidence="4">Ar21-2</strain>
    </source>
</reference>
<feature type="region of interest" description="Disordered" evidence="1">
    <location>
        <begin position="114"/>
        <end position="174"/>
    </location>
</feature>
<keyword evidence="2" id="KW-1133">Transmembrane helix</keyword>
<proteinExistence type="predicted"/>
<accession>A0A2H3DTJ9</accession>
<feature type="transmembrane region" description="Helical" evidence="2">
    <location>
        <begin position="61"/>
        <end position="82"/>
    </location>
</feature>
<keyword evidence="4" id="KW-1185">Reference proteome</keyword>
<feature type="transmembrane region" description="Helical" evidence="2">
    <location>
        <begin position="21"/>
        <end position="41"/>
    </location>
</feature>
<evidence type="ECO:0000256" key="2">
    <source>
        <dbReference type="SAM" id="Phobius"/>
    </source>
</evidence>
<dbReference type="InParanoid" id="A0A2H3DTJ9"/>
<evidence type="ECO:0000313" key="4">
    <source>
        <dbReference type="Proteomes" id="UP000217790"/>
    </source>
</evidence>
<evidence type="ECO:0000313" key="3">
    <source>
        <dbReference type="EMBL" id="PBK98559.1"/>
    </source>
</evidence>
<evidence type="ECO:0000256" key="1">
    <source>
        <dbReference type="SAM" id="MobiDB-lite"/>
    </source>
</evidence>
<sequence length="174" mass="18389">MPSQIADTTFSSSVAEWTMTNLALVLTTTLWCTIFILYHIISVAGSGYGAGIHSYHGVIEALVESAAVFSAALIIDIAFVACDLLSGQYADLLGAAIRGIAPTLLVGHVAAGHARPDDSWQESSSTSTVSSLNFGTGSLSTQEEGDIMQSVEPDEMDHMDTGQERGFGFIEEEP</sequence>
<dbReference type="OrthoDB" id="3038148at2759"/>